<dbReference type="EMBL" id="CP045201">
    <property type="protein sequence ID" value="QOL79377.1"/>
    <property type="molecule type" value="Genomic_DNA"/>
</dbReference>
<sequence length="165" mass="18320">MNVSKSIAELVAAAQANAKAPQDRISELSHATTGPEAEQLRAATVELEKISVDIYSVFEARMQHHFKRGPFSRKLQSLLVAGGETDLAERIRQYYLAINVLKHGKGDSYRELAKEQDALVLLRPAQDMIEDDTTRAVGLVDVTDEGFFDGLTAAILEAYRFLEQK</sequence>
<dbReference type="RefSeq" id="WP_193081508.1">
    <property type="nucleotide sequence ID" value="NZ_CP045201.1"/>
</dbReference>
<reference evidence="1 2" key="1">
    <citation type="submission" date="2019-10" db="EMBL/GenBank/DDBJ databases">
        <title>Pseudopuniceibacterium sp. HQ09 islated from Antarctica.</title>
        <authorList>
            <person name="Liao L."/>
            <person name="Su S."/>
            <person name="Chen B."/>
            <person name="Yu Y."/>
        </authorList>
    </citation>
    <scope>NUCLEOTIDE SEQUENCE [LARGE SCALE GENOMIC DNA]</scope>
    <source>
        <strain evidence="1 2">HQ09</strain>
    </source>
</reference>
<organism evidence="1 2">
    <name type="scientific">Pseudooceanicola spongiae</name>
    <dbReference type="NCBI Taxonomy" id="2613965"/>
    <lineage>
        <taxon>Bacteria</taxon>
        <taxon>Pseudomonadati</taxon>
        <taxon>Pseudomonadota</taxon>
        <taxon>Alphaproteobacteria</taxon>
        <taxon>Rhodobacterales</taxon>
        <taxon>Paracoccaceae</taxon>
        <taxon>Pseudooceanicola</taxon>
    </lineage>
</organism>
<keyword evidence="2" id="KW-1185">Reference proteome</keyword>
<proteinExistence type="predicted"/>
<evidence type="ECO:0000313" key="1">
    <source>
        <dbReference type="EMBL" id="QOL79377.1"/>
    </source>
</evidence>
<evidence type="ECO:0000313" key="2">
    <source>
        <dbReference type="Proteomes" id="UP000594118"/>
    </source>
</evidence>
<dbReference type="AlphaFoldDB" id="A0A7M3V2R4"/>
<accession>A0A7M3V2R4</accession>
<gene>
    <name evidence="1" type="ORF">F3W81_00120</name>
</gene>
<name>A0A7M3V2R4_9RHOB</name>
<dbReference type="Proteomes" id="UP000594118">
    <property type="component" value="Chromosome"/>
</dbReference>
<dbReference type="KEGG" id="pshq:F3W81_00120"/>
<protein>
    <submittedName>
        <fullName evidence="1">Uncharacterized protein</fullName>
    </submittedName>
</protein>